<evidence type="ECO:0000256" key="1">
    <source>
        <dbReference type="SAM" id="Coils"/>
    </source>
</evidence>
<protein>
    <recommendedName>
        <fullName evidence="5">VWFA domain-containing protein</fullName>
    </recommendedName>
</protein>
<dbReference type="InterPro" id="IPR036465">
    <property type="entry name" value="vWFA_dom_sf"/>
</dbReference>
<feature type="transmembrane region" description="Helical" evidence="2">
    <location>
        <begin position="12"/>
        <end position="34"/>
    </location>
</feature>
<dbReference type="KEGG" id="mtar:DF168_01108"/>
<evidence type="ECO:0008006" key="5">
    <source>
        <dbReference type="Google" id="ProtNLM"/>
    </source>
</evidence>
<name>A0A2Z4AD43_9BACT</name>
<sequence>MNNRKPRRERSDFSLSFLDCISCGFGAVILLFVISLGSERLVIIDIRQTLEKLYQERLKELDDIRDKNKEVINLIQQETQEEKDKIQKVDSMQTTLEKIIDRIKKTEFGNEKLVVNLDNIHEIVDAREKEIDIPQNTAELPIGVPVANNHLVFILDTSGSMRDPGTGKIWESIVTKFEETLKVYPIVDAIQVMDADGNFMIRTSRGQWLPDSSGSRAGIMRAIRNYDHHSQSNPVPGIIRAIRFSKEKDEMDSNKKVGIYIFGDEFTQTAEKVLHRIEQLNPADEEGNRPVTINAVGFPQVIKYERHFTRTGLKFANLMRELTYIHGGAFIGTN</sequence>
<organism evidence="3 4">
    <name type="scientific">Candidatus Moanibacter tarae</name>
    <dbReference type="NCBI Taxonomy" id="2200854"/>
    <lineage>
        <taxon>Bacteria</taxon>
        <taxon>Pseudomonadati</taxon>
        <taxon>Verrucomicrobiota</taxon>
        <taxon>Opitutia</taxon>
        <taxon>Puniceicoccales</taxon>
        <taxon>Puniceicoccales incertae sedis</taxon>
        <taxon>Candidatus Moanibacter</taxon>
    </lineage>
</organism>
<evidence type="ECO:0000313" key="4">
    <source>
        <dbReference type="Proteomes" id="UP000247465"/>
    </source>
</evidence>
<accession>A0A2Z4AD43</accession>
<keyword evidence="2" id="KW-0812">Transmembrane</keyword>
<evidence type="ECO:0000256" key="2">
    <source>
        <dbReference type="SAM" id="Phobius"/>
    </source>
</evidence>
<keyword evidence="2" id="KW-1133">Transmembrane helix</keyword>
<feature type="coiled-coil region" evidence="1">
    <location>
        <begin position="47"/>
        <end position="81"/>
    </location>
</feature>
<dbReference type="Proteomes" id="UP000247465">
    <property type="component" value="Chromosome"/>
</dbReference>
<keyword evidence="1" id="KW-0175">Coiled coil</keyword>
<gene>
    <name evidence="3" type="ORF">DF168_01108</name>
</gene>
<reference evidence="3 4" key="1">
    <citation type="submission" date="2018-06" db="EMBL/GenBank/DDBJ databases">
        <title>Draft Genome Sequence of a Novel Marine Bacterium Related to the Verrucomicrobia.</title>
        <authorList>
            <person name="Vosseberg J."/>
            <person name="Martijn J."/>
            <person name="Ettema T.J.G."/>
        </authorList>
    </citation>
    <scope>NUCLEOTIDE SEQUENCE [LARGE SCALE GENOMIC DNA]</scope>
    <source>
        <strain evidence="3">TARA_B100001123</strain>
    </source>
</reference>
<proteinExistence type="predicted"/>
<dbReference type="AlphaFoldDB" id="A0A2Z4AD43"/>
<keyword evidence="2" id="KW-0472">Membrane</keyword>
<evidence type="ECO:0000313" key="3">
    <source>
        <dbReference type="EMBL" id="AWT59911.1"/>
    </source>
</evidence>
<dbReference type="SUPFAM" id="SSF53300">
    <property type="entry name" value="vWA-like"/>
    <property type="match status" value="1"/>
</dbReference>
<dbReference type="EMBL" id="CP029803">
    <property type="protein sequence ID" value="AWT59911.1"/>
    <property type="molecule type" value="Genomic_DNA"/>
</dbReference>